<evidence type="ECO:0000313" key="1">
    <source>
        <dbReference type="EMBL" id="AVJ51919.1"/>
    </source>
</evidence>
<protein>
    <submittedName>
        <fullName evidence="1">Tail fiber protein</fullName>
    </submittedName>
</protein>
<accession>A0A2P1CL29</accession>
<sequence>MRSYDMSVETAAELAAVNDILAAIGEPPVSTLEGDSNADVANARRILNKINRQVQSQGWTFNIEEGVMLLPDVFSNLITYSDDYLSIMSPSGQSTYVNRGGYVYDRTNRTDRFTEAITVNLIRLREFDEMPECFRYWIVTKASRQFNNRFFGAPEVEGVLQEEEDEARRLCMEYEMDYGGYNMLDGDAFTSGLLTR</sequence>
<gene>
    <name evidence="1" type="ORF">ebrios_36</name>
</gene>
<dbReference type="InterPro" id="IPR033767">
    <property type="entry name" value="Tail_Gp11"/>
</dbReference>
<proteinExistence type="predicted"/>
<dbReference type="Pfam" id="PF17212">
    <property type="entry name" value="Tube"/>
    <property type="match status" value="1"/>
</dbReference>
<reference evidence="1 2" key="1">
    <citation type="submission" date="2018-02" db="EMBL/GenBank/DDBJ databases">
        <title>Complete Genome Sequence of Ebrios, a novel T7-like phage isolated from the Lagoon Ebrie in Abidjan.</title>
        <authorList>
            <person name="Ngazoa-Kakou S."/>
            <person name="Philippe C."/>
            <person name="Tremblay D.M."/>
            <person name="Loignon S."/>
            <person name="Koudou A."/>
            <person name="Abole A."/>
            <person name="Coulibaly D.N."/>
            <person name="Kan Kouassi S."/>
            <person name="Kouame-Sina M."/>
            <person name="Aoussi S."/>
            <person name="Dosso M."/>
            <person name="Moineau S."/>
        </authorList>
    </citation>
    <scope>NUCLEOTIDE SEQUENCE [LARGE SCALE GENOMIC DNA]</scope>
</reference>
<name>A0A2P1CL29_9CAUD</name>
<dbReference type="Proteomes" id="UP000240985">
    <property type="component" value="Segment"/>
</dbReference>
<evidence type="ECO:0000313" key="2">
    <source>
        <dbReference type="Proteomes" id="UP000240985"/>
    </source>
</evidence>
<dbReference type="EMBL" id="MG966531">
    <property type="protein sequence ID" value="AVJ51919.1"/>
    <property type="molecule type" value="Genomic_DNA"/>
</dbReference>
<organism evidence="1 2">
    <name type="scientific">Escherichia phage Ebrios</name>
    <dbReference type="NCBI Taxonomy" id="2099356"/>
    <lineage>
        <taxon>Viruses</taxon>
        <taxon>Duplodnaviria</taxon>
        <taxon>Heunggongvirae</taxon>
        <taxon>Uroviricota</taxon>
        <taxon>Caudoviricetes</taxon>
        <taxon>Autographivirales</taxon>
        <taxon>Autotranscriptaviridae</taxon>
        <taxon>Studiervirinae</taxon>
        <taxon>Ebriosvirus</taxon>
        <taxon>Ebriosvirus ebrios</taxon>
        <taxon>Teseptimavirus ebrios</taxon>
    </lineage>
</organism>
<keyword evidence="2" id="KW-1185">Reference proteome</keyword>